<reference evidence="3" key="1">
    <citation type="submission" date="2021-02" db="EMBL/GenBank/DDBJ databases">
        <authorList>
            <person name="Nowell W R."/>
        </authorList>
    </citation>
    <scope>NUCLEOTIDE SEQUENCE</scope>
</reference>
<dbReference type="InterPro" id="IPR000182">
    <property type="entry name" value="GNAT_dom"/>
</dbReference>
<dbReference type="Gene3D" id="3.40.630.30">
    <property type="match status" value="1"/>
</dbReference>
<dbReference type="PROSITE" id="PS51186">
    <property type="entry name" value="GNAT"/>
    <property type="match status" value="1"/>
</dbReference>
<evidence type="ECO:0000313" key="3">
    <source>
        <dbReference type="EMBL" id="CAF1159150.1"/>
    </source>
</evidence>
<organism evidence="3 5">
    <name type="scientific">Adineta steineri</name>
    <dbReference type="NCBI Taxonomy" id="433720"/>
    <lineage>
        <taxon>Eukaryota</taxon>
        <taxon>Metazoa</taxon>
        <taxon>Spiralia</taxon>
        <taxon>Gnathifera</taxon>
        <taxon>Rotifera</taxon>
        <taxon>Eurotatoria</taxon>
        <taxon>Bdelloidea</taxon>
        <taxon>Adinetida</taxon>
        <taxon>Adinetidae</taxon>
        <taxon>Adineta</taxon>
    </lineage>
</organism>
<dbReference type="AlphaFoldDB" id="A0A814TBA9"/>
<dbReference type="EMBL" id="CAJOAY010000599">
    <property type="protein sequence ID" value="CAF3700071.1"/>
    <property type="molecule type" value="Genomic_DNA"/>
</dbReference>
<sequence>MDTDGFPLAAISERSTENDTMTSINSIKRDQRAPLRPIDSIGGIENGSIASRKFDQPAVLETNTGRSGQLNERISTNTGRSGQLNERVSSNTDRSRKYNQFDVTSIQDEDDERDNKYISERPSQLTVGGDSTMVSSYTTGGENDIIEIHQFSLADIDAYLDIYFETLHSRLRHYIGQDEQIQQFRIAMKNRINTNPNAREFQNVLLGKMNGEVLAAITMAFPDETPTISQASQILQQNSCLSSIRRWFIQKANYIPTHMEECYIEMIGVKSGYRNNGIGTAMLECVEQFARQAGASRLTVHTNGPQSRHYFERYGFILDNSDSSAFWKWVIERQSIDKLTRNLASVEDNDYAANSYINESMTESVERS</sequence>
<dbReference type="EMBL" id="CAJNON010000271">
    <property type="protein sequence ID" value="CAF1159150.1"/>
    <property type="molecule type" value="Genomic_DNA"/>
</dbReference>
<evidence type="ECO:0000313" key="5">
    <source>
        <dbReference type="Proteomes" id="UP000663891"/>
    </source>
</evidence>
<feature type="region of interest" description="Disordered" evidence="1">
    <location>
        <begin position="55"/>
        <end position="114"/>
    </location>
</feature>
<dbReference type="Pfam" id="PF00583">
    <property type="entry name" value="Acetyltransf_1"/>
    <property type="match status" value="1"/>
</dbReference>
<feature type="compositionally biased region" description="Polar residues" evidence="1">
    <location>
        <begin position="61"/>
        <end position="92"/>
    </location>
</feature>
<accession>A0A814TBA9</accession>
<dbReference type="InterPro" id="IPR016181">
    <property type="entry name" value="Acyl_CoA_acyltransferase"/>
</dbReference>
<dbReference type="OrthoDB" id="47374at2759"/>
<feature type="region of interest" description="Disordered" evidence="1">
    <location>
        <begin position="1"/>
        <end position="31"/>
    </location>
</feature>
<evidence type="ECO:0000259" key="2">
    <source>
        <dbReference type="PROSITE" id="PS51186"/>
    </source>
</evidence>
<evidence type="ECO:0000313" key="4">
    <source>
        <dbReference type="EMBL" id="CAF3700071.1"/>
    </source>
</evidence>
<dbReference type="Proteomes" id="UP000663881">
    <property type="component" value="Unassembled WGS sequence"/>
</dbReference>
<gene>
    <name evidence="4" type="ORF">OKA104_LOCUS12430</name>
    <name evidence="3" type="ORF">VCS650_LOCUS23254</name>
</gene>
<dbReference type="GO" id="GO:0016747">
    <property type="term" value="F:acyltransferase activity, transferring groups other than amino-acyl groups"/>
    <property type="evidence" value="ECO:0007669"/>
    <property type="project" value="InterPro"/>
</dbReference>
<name>A0A814TBA9_9BILA</name>
<evidence type="ECO:0000256" key="1">
    <source>
        <dbReference type="SAM" id="MobiDB-lite"/>
    </source>
</evidence>
<dbReference type="SUPFAM" id="SSF55729">
    <property type="entry name" value="Acyl-CoA N-acyltransferases (Nat)"/>
    <property type="match status" value="1"/>
</dbReference>
<comment type="caution">
    <text evidence="3">The sequence shown here is derived from an EMBL/GenBank/DDBJ whole genome shotgun (WGS) entry which is preliminary data.</text>
</comment>
<proteinExistence type="predicted"/>
<dbReference type="Proteomes" id="UP000663891">
    <property type="component" value="Unassembled WGS sequence"/>
</dbReference>
<protein>
    <recommendedName>
        <fullName evidence="2">N-acetyltransferase domain-containing protein</fullName>
    </recommendedName>
</protein>
<dbReference type="CDD" id="cd04301">
    <property type="entry name" value="NAT_SF"/>
    <property type="match status" value="1"/>
</dbReference>
<feature type="domain" description="N-acetyltransferase" evidence="2">
    <location>
        <begin position="146"/>
        <end position="337"/>
    </location>
</feature>